<feature type="compositionally biased region" description="Polar residues" evidence="1">
    <location>
        <begin position="1502"/>
        <end position="1513"/>
    </location>
</feature>
<gene>
    <name evidence="3" type="primary">sprA</name>
    <name evidence="3" type="ORF">ENP94_02170</name>
</gene>
<evidence type="ECO:0000313" key="3">
    <source>
        <dbReference type="EMBL" id="HEA86800.1"/>
    </source>
</evidence>
<dbReference type="NCBIfam" id="TIGR04189">
    <property type="entry name" value="surface_SprA"/>
    <property type="match status" value="1"/>
</dbReference>
<sequence length="1873" mass="211537">MSRPFRVFLILFNWVIAYSLLEQPQIVPRVDYSLGIVFLEKWQNNIYLGIDKIVPIDQYLEYSIKNAVVTAWQKQAQLTMQQRELAAEPSGLIPDIQLPKLPLLGEGSRIDISGSDRITLGGSQTVIKGATQMFSGQNLFPELKLEQQLAVNVNGTIGERTKITLDHNSEREEQQNKIKLQYTGTEDDIVQSVELGDTRLYIPGSIYTGDLPAHQGLFGISARGKIAGADIYAVASQEGSQSQSQNFTGRRRITVDTIWDTDFVQRRFYRLPGVDSSERLTGLRVYIDDKNSGNNQATTRAIATVFPDNPDSVVPNPSWWSYDRTGGDFDLKVPGVDYVLQPGNILEFISSIERNYVIGVVIYKENDTIGGQTLRDSLVLCLIKPEVTDSLSRAWDLQLRNCYQLRQSDVKLDTIRLYRYNPEGQHYDYENSRESPFFGKPFLQILGLDPDGDGRLDYPVFESKSGLIKFPLQHPFAYESLSVKDSIIYRVDPDFLPPGAGRKYFMVVSYYTLTETYYLGQTDILEGSERVTVNGQVKTRGTDYSIDYKTGILTFLKPLPPDADIQVNFEYQPWFSITQKSLVGTRVEGTFLQNGKIGTSFFYRNEGIREEKPQLGSEPFQRMIAEGDISYGASSDAVTAFLDRLPLLWTQTPSRFEIKTEGAISMPNPNTRGVAYLDDFEGTVISRDVSNTAMLWSFASVPVTKDTANFATAPLKWFTPREKVRKDSVFGPDIGDEGRETRDILKLVFTPDNDASWAGIMQAPAGQLGMNFTEIENLEMILRSRRGNGNVHITVGMAIDEDAPRRSRDGTIKGYNGYLDTEDRNGNGVLDEWEDTGLDTVFGEDSLWNQGSNDEGNDDYDLLGNQSGTEGNRRLDAEDIDRNGFSRYNHYFEYTISLGETKYSTPLFNGWRLYRLPLRDSTLYSKVGNPKWEDIRIVRIWLDGFSSTDTIELFSLQFLGTKWRNPRISDITPSNSAPLDTNEKVWVSQVSKKTDTSYSSPFELKRDVTGVIETEASLLLGYHNLHYNRQAWVVKTTTSGEDYRDYQDLRFFVHDDGNELECFIRLGSDSINYYEFRAPITSGRKIPGRDGKWFEFVIPLDSFPKLKVLRESLHIRPESIYSVRYQDYVFSVRGNPVLSNIIWNALGIANRQQKQVSGGIWFDDMRLTAPRKEPGYGLTAQTAVQLGDFVALGLRWNYSDPNFRRFSEARGVRTGGYSQNLGADIRLNLDRILPRQWGISIPVTYNRTRQTSLPKYSPIWPDLRLTGAQQESRSSASHSQEIVLGNFVKQKSGNKILNYTIEAMNFSWRRRWAGNHSYPYYDSSSYTGWQWGYGIRPELKIPLGGDKELYPLPREIRLGINSGARTDIRSDTVRADTARGKGVSSNFDISFSPVEDLSIDYGWDSERDLLVSAQDTVLFLQLGTEASRSENFGVAYEIEIGDALTPSIEFDGEFNQERPKTGTRYADYRNLTNSGELTIGTAFDIAEISERLESRELKARSAMQSQIRSPQTRGTRRTINIPGDSTVLPVITDSAGTTADSGSITKSNVSSINISKIFREITQYFEPLEINYSISRSSDYLGIQQVAPWQYRLGFSDTIPLDSLAGRVNRTRDLNNSLRLSGGIGFREFSARLGYDLTRSRTRAILGAHADQNIVWPQVELNLGKVHNLFKTLATDSRLTSNYRRVTSMRAELLPVATGGETLAVFGRGETRTADFNPLISWQTTWKKRISSNIAFSYSRNLAITYLTASGIGRSEIDTRNQGINGSLSYAFSAPQGLKIPFLRNVRFSQDVSLTWQFRYGQTVRQQSVWNEAGEVNTVPQQRDNTASTSLGASYRFSRTIEAGLNTGYSYTKGITGISNERVDLSMWVLFKF</sequence>
<evidence type="ECO:0000259" key="2">
    <source>
        <dbReference type="Pfam" id="PF14349"/>
    </source>
</evidence>
<protein>
    <submittedName>
        <fullName evidence="3">Cell surface protein SprA</fullName>
    </submittedName>
</protein>
<accession>A0A7C1NT98</accession>
<evidence type="ECO:0000256" key="1">
    <source>
        <dbReference type="SAM" id="MobiDB-lite"/>
    </source>
</evidence>
<dbReference type="Pfam" id="PF14349">
    <property type="entry name" value="SprA_N"/>
    <property type="match status" value="1"/>
</dbReference>
<feature type="region of interest" description="Disordered" evidence="1">
    <location>
        <begin position="1500"/>
        <end position="1520"/>
    </location>
</feature>
<dbReference type="EMBL" id="DSLG01000002">
    <property type="protein sequence ID" value="HEA86800.1"/>
    <property type="molecule type" value="Genomic_DNA"/>
</dbReference>
<dbReference type="InterPro" id="IPR026377">
    <property type="entry name" value="Cell_surface_SprA"/>
</dbReference>
<comment type="caution">
    <text evidence="3">The sequence shown here is derived from an EMBL/GenBank/DDBJ whole genome shotgun (WGS) entry which is preliminary data.</text>
</comment>
<dbReference type="InterPro" id="IPR025684">
    <property type="entry name" value="SprA_N_dom"/>
</dbReference>
<reference evidence="3" key="1">
    <citation type="journal article" date="2020" name="mSystems">
        <title>Genome- and Community-Level Interaction Insights into Carbon Utilization and Element Cycling Functions of Hydrothermarchaeota in Hydrothermal Sediment.</title>
        <authorList>
            <person name="Zhou Z."/>
            <person name="Liu Y."/>
            <person name="Xu W."/>
            <person name="Pan J."/>
            <person name="Luo Z.H."/>
            <person name="Li M."/>
        </authorList>
    </citation>
    <scope>NUCLEOTIDE SEQUENCE [LARGE SCALE GENOMIC DNA]</scope>
    <source>
        <strain evidence="3">SpSt-265</strain>
    </source>
</reference>
<organism evidence="3">
    <name type="scientific">candidate division WOR-3 bacterium</name>
    <dbReference type="NCBI Taxonomy" id="2052148"/>
    <lineage>
        <taxon>Bacteria</taxon>
        <taxon>Bacteria division WOR-3</taxon>
    </lineage>
</organism>
<proteinExistence type="predicted"/>
<feature type="domain" description="Gliding motility protein SprA N-terminal" evidence="2">
    <location>
        <begin position="910"/>
        <end position="1266"/>
    </location>
</feature>
<name>A0A7C1NT98_UNCW3</name>